<organism evidence="1 2">
    <name type="scientific">Choristoneura fumiferana</name>
    <name type="common">Spruce budworm moth</name>
    <name type="synonym">Archips fumiferana</name>
    <dbReference type="NCBI Taxonomy" id="7141"/>
    <lineage>
        <taxon>Eukaryota</taxon>
        <taxon>Metazoa</taxon>
        <taxon>Ecdysozoa</taxon>
        <taxon>Arthropoda</taxon>
        <taxon>Hexapoda</taxon>
        <taxon>Insecta</taxon>
        <taxon>Pterygota</taxon>
        <taxon>Neoptera</taxon>
        <taxon>Endopterygota</taxon>
        <taxon>Lepidoptera</taxon>
        <taxon>Glossata</taxon>
        <taxon>Ditrysia</taxon>
        <taxon>Tortricoidea</taxon>
        <taxon>Tortricidae</taxon>
        <taxon>Tortricinae</taxon>
        <taxon>Choristoneura</taxon>
    </lineage>
</organism>
<proteinExistence type="predicted"/>
<dbReference type="Proteomes" id="UP001064048">
    <property type="component" value="Chromosome 14"/>
</dbReference>
<comment type="caution">
    <text evidence="1">The sequence shown here is derived from an EMBL/GenBank/DDBJ whole genome shotgun (WGS) entry which is preliminary data.</text>
</comment>
<evidence type="ECO:0000313" key="1">
    <source>
        <dbReference type="EMBL" id="KAI8420323.1"/>
    </source>
</evidence>
<keyword evidence="2" id="KW-1185">Reference proteome</keyword>
<reference evidence="1 2" key="1">
    <citation type="journal article" date="2022" name="Genome Biol. Evol.">
        <title>The Spruce Budworm Genome: Reconstructing the Evolutionary History of Antifreeze Proteins.</title>
        <authorList>
            <person name="Beliveau C."/>
            <person name="Gagne P."/>
            <person name="Picq S."/>
            <person name="Vernygora O."/>
            <person name="Keeling C.I."/>
            <person name="Pinkney K."/>
            <person name="Doucet D."/>
            <person name="Wen F."/>
            <person name="Johnston J.S."/>
            <person name="Maaroufi H."/>
            <person name="Boyle B."/>
            <person name="Laroche J."/>
            <person name="Dewar K."/>
            <person name="Juretic N."/>
            <person name="Blackburn G."/>
            <person name="Nisole A."/>
            <person name="Brunet B."/>
            <person name="Brandao M."/>
            <person name="Lumley L."/>
            <person name="Duan J."/>
            <person name="Quan G."/>
            <person name="Lucarotti C.J."/>
            <person name="Roe A.D."/>
            <person name="Sperling F.A.H."/>
            <person name="Levesque R.C."/>
            <person name="Cusson M."/>
        </authorList>
    </citation>
    <scope>NUCLEOTIDE SEQUENCE [LARGE SCALE GENOMIC DNA]</scope>
    <source>
        <strain evidence="1">Glfc:IPQL:Cfum</strain>
    </source>
</reference>
<evidence type="ECO:0000313" key="2">
    <source>
        <dbReference type="Proteomes" id="UP001064048"/>
    </source>
</evidence>
<name>A0ACC0J873_CHOFU</name>
<dbReference type="EMBL" id="CM046114">
    <property type="protein sequence ID" value="KAI8420323.1"/>
    <property type="molecule type" value="Genomic_DNA"/>
</dbReference>
<accession>A0ACC0J873</accession>
<protein>
    <submittedName>
        <fullName evidence="1">Uncharacterized protein</fullName>
    </submittedName>
</protein>
<gene>
    <name evidence="1" type="ORF">MSG28_008850</name>
</gene>
<sequence length="412" mass="46827">MDLEEKVSGPGGASQKNWTHLNATDELPLEMRFNHGHMVSITVYSVLMVVSATGNLTVLTQLVKRRRAGRASRLDVLLMHLAVADLMVTFLMMPLEIAWAGTVQWLAGDLMCRLMMFTRTFGLYLSSFVLICIAVDRFPSSALGAIFYRRSAIISRDGYYAILKPLNVKWEARARRALHIAWICAGLASLPQSFIFHLEEHPEVKGYYQCVSYGSLPTESHEFAYFLLNMALMYVLPLVSTLYCSLAALHEIIRRANTTNDNMRRSGVGILGRARARTLKMTVTIVIVFFTCWSPYYCYCLWYWVDKDFVQNLDPAFQKAMWLFSCTNSCANPIVYGIFNRNRWSWRSGPHTRRRGSTARRGSRLPFGDSMEISAAALARVRHSLHARRDSYVTHNGHKHHNNNNHVGNGSV</sequence>